<organism evidence="11 12">
    <name type="scientific">Phlyctema vagabunda</name>
    <dbReference type="NCBI Taxonomy" id="108571"/>
    <lineage>
        <taxon>Eukaryota</taxon>
        <taxon>Fungi</taxon>
        <taxon>Dikarya</taxon>
        <taxon>Ascomycota</taxon>
        <taxon>Pezizomycotina</taxon>
        <taxon>Leotiomycetes</taxon>
        <taxon>Helotiales</taxon>
        <taxon>Dermateaceae</taxon>
        <taxon>Phlyctema</taxon>
    </lineage>
</organism>
<dbReference type="PANTHER" id="PTHR31736:SF8">
    <property type="entry name" value="PUTATIVE (AFU_ORTHOLOGUE AFUA_7G06410)-RELATED"/>
    <property type="match status" value="1"/>
</dbReference>
<feature type="chain" id="PRO_5047129489" evidence="10">
    <location>
        <begin position="24"/>
        <end position="431"/>
    </location>
</feature>
<keyword evidence="7 9" id="KW-0326">Glycosidase</keyword>
<reference evidence="11 12" key="1">
    <citation type="submission" date="2024-06" db="EMBL/GenBank/DDBJ databases">
        <title>Complete genome of Phlyctema vagabunda strain 19-DSS-EL-015.</title>
        <authorList>
            <person name="Fiorenzani C."/>
        </authorList>
    </citation>
    <scope>NUCLEOTIDE SEQUENCE [LARGE SCALE GENOMIC DNA]</scope>
    <source>
        <strain evidence="11 12">19-DSS-EL-015</strain>
    </source>
</reference>
<evidence type="ECO:0000256" key="9">
    <source>
        <dbReference type="RuleBase" id="RU361169"/>
    </source>
</evidence>
<dbReference type="Proteomes" id="UP001629113">
    <property type="component" value="Unassembled WGS sequence"/>
</dbReference>
<evidence type="ECO:0000256" key="4">
    <source>
        <dbReference type="ARBA" id="ARBA00022729"/>
    </source>
</evidence>
<evidence type="ECO:0000256" key="5">
    <source>
        <dbReference type="ARBA" id="ARBA00022801"/>
    </source>
</evidence>
<dbReference type="InterPro" id="IPR000743">
    <property type="entry name" value="Glyco_hydro_28"/>
</dbReference>
<dbReference type="PANTHER" id="PTHR31736">
    <property type="match status" value="1"/>
</dbReference>
<proteinExistence type="inferred from homology"/>
<name>A0ABR4P802_9HELO</name>
<comment type="similarity">
    <text evidence="2 9">Belongs to the glycosyl hydrolase 28 family.</text>
</comment>
<evidence type="ECO:0000256" key="7">
    <source>
        <dbReference type="ARBA" id="ARBA00023295"/>
    </source>
</evidence>
<dbReference type="InterPro" id="IPR012334">
    <property type="entry name" value="Pectin_lyas_fold"/>
</dbReference>
<evidence type="ECO:0000256" key="3">
    <source>
        <dbReference type="ARBA" id="ARBA00022525"/>
    </source>
</evidence>
<keyword evidence="4 10" id="KW-0732">Signal</keyword>
<evidence type="ECO:0000313" key="12">
    <source>
        <dbReference type="Proteomes" id="UP001629113"/>
    </source>
</evidence>
<evidence type="ECO:0000256" key="6">
    <source>
        <dbReference type="ARBA" id="ARBA00023180"/>
    </source>
</evidence>
<evidence type="ECO:0000256" key="1">
    <source>
        <dbReference type="ARBA" id="ARBA00004613"/>
    </source>
</evidence>
<protein>
    <submittedName>
        <fullName evidence="11">Exo-rhamnogalacturonase b</fullName>
    </submittedName>
</protein>
<keyword evidence="8" id="KW-0961">Cell wall biogenesis/degradation</keyword>
<comment type="caution">
    <text evidence="11">The sequence shown here is derived from an EMBL/GenBank/DDBJ whole genome shotgun (WGS) entry which is preliminary data.</text>
</comment>
<keyword evidence="12" id="KW-1185">Reference proteome</keyword>
<sequence>MQRLNHCFLVILNILLLLPYALCDSSSIEARQDDNIKTCIVTPSNGIDDAPAILQAFQDCGQNGKVEFLNETYHINSVMTTTNLKNVEIDLKGTLLWGTNISYWLNNSLPVGYQNQSTAWIFGGDNIKFYGHGYGSLNGSGQAWYTATGGVSNYPRRPHQITIINTTNSVFSGIRFLQSQMWTMTIIHSSDILLQDIFVENLTNSGGTSRNTDGANTIYANNITFDRWTVSNGDDSIAIKANSSNILVSNSVFNKGLGLAFGSIGQYKDAYEFIENVTARNIVCTQTLHAAYIKTWTGQQVGYPPNGGGGGFGYMKNLLLQNFTMKSGRGTPFAISQCTTFSGVAGDCNTSLFHISDVVVEHIVGTVSANPIASLQCSAASNCTDITIRDVGLALANGTAASGYNCNNAVDIHGFACTGSTCQTGSSTGSC</sequence>
<evidence type="ECO:0000256" key="2">
    <source>
        <dbReference type="ARBA" id="ARBA00008834"/>
    </source>
</evidence>
<dbReference type="InterPro" id="IPR011050">
    <property type="entry name" value="Pectin_lyase_fold/virulence"/>
</dbReference>
<accession>A0ABR4P802</accession>
<feature type="signal peptide" evidence="10">
    <location>
        <begin position="1"/>
        <end position="23"/>
    </location>
</feature>
<dbReference type="SUPFAM" id="SSF51126">
    <property type="entry name" value="Pectin lyase-like"/>
    <property type="match status" value="1"/>
</dbReference>
<evidence type="ECO:0000256" key="8">
    <source>
        <dbReference type="ARBA" id="ARBA00023316"/>
    </source>
</evidence>
<keyword evidence="3" id="KW-0964">Secreted</keyword>
<dbReference type="Pfam" id="PF00295">
    <property type="entry name" value="Glyco_hydro_28"/>
    <property type="match status" value="1"/>
</dbReference>
<comment type="subcellular location">
    <subcellularLocation>
        <location evidence="1">Secreted</location>
    </subcellularLocation>
</comment>
<keyword evidence="5 9" id="KW-0378">Hydrolase</keyword>
<evidence type="ECO:0000256" key="10">
    <source>
        <dbReference type="SAM" id="SignalP"/>
    </source>
</evidence>
<evidence type="ECO:0000313" key="11">
    <source>
        <dbReference type="EMBL" id="KAL3419434.1"/>
    </source>
</evidence>
<keyword evidence="6" id="KW-0325">Glycoprotein</keyword>
<gene>
    <name evidence="11" type="ORF">PVAG01_09656</name>
</gene>
<dbReference type="Gene3D" id="2.160.20.10">
    <property type="entry name" value="Single-stranded right-handed beta-helix, Pectin lyase-like"/>
    <property type="match status" value="1"/>
</dbReference>
<dbReference type="EMBL" id="JBFCZG010000008">
    <property type="protein sequence ID" value="KAL3419434.1"/>
    <property type="molecule type" value="Genomic_DNA"/>
</dbReference>